<reference evidence="9 10" key="1">
    <citation type="submission" date="2019-03" db="EMBL/GenBank/DDBJ databases">
        <title>Draft genome sequences of novel Actinobacteria.</title>
        <authorList>
            <person name="Sahin N."/>
            <person name="Ay H."/>
            <person name="Saygin H."/>
        </authorList>
    </citation>
    <scope>NUCLEOTIDE SEQUENCE [LARGE SCALE GENOMIC DNA]</scope>
    <source>
        <strain evidence="9 10">DSM 41900</strain>
    </source>
</reference>
<sequence length="202" mass="22409">MDTRAEVEFTEFTTSRWPRLLRTAYLLTGSHHDAEDLVQAVLAKVYVKWDRVRRAADPDAYAWRMLINAHRDRARRLRLREWPLSLRPTAEGFAGGDDGGPDPAEEIVDRDALVRALRRLPPRQRAAVVLRYVEDRSETEAARLLGTRVGTVRSQAARGLAKLREDRGVRGMRSSVAGGGSGVDAVDGERTEVVADGGPGRA</sequence>
<evidence type="ECO:0000256" key="4">
    <source>
        <dbReference type="ARBA" id="ARBA00023125"/>
    </source>
</evidence>
<keyword evidence="3" id="KW-0731">Sigma factor</keyword>
<dbReference type="Proteomes" id="UP000295345">
    <property type="component" value="Unassembled WGS sequence"/>
</dbReference>
<name>A0A4R4T2D4_9ACTN</name>
<dbReference type="NCBIfam" id="TIGR02983">
    <property type="entry name" value="SigE-fam_strep"/>
    <property type="match status" value="1"/>
</dbReference>
<dbReference type="InterPro" id="IPR013249">
    <property type="entry name" value="RNA_pol_sigma70_r4_t2"/>
</dbReference>
<dbReference type="PANTHER" id="PTHR43133:SF50">
    <property type="entry name" value="ECF RNA POLYMERASE SIGMA FACTOR SIGM"/>
    <property type="match status" value="1"/>
</dbReference>
<dbReference type="Gene3D" id="1.10.1740.10">
    <property type="match status" value="1"/>
</dbReference>
<dbReference type="InterPro" id="IPR036388">
    <property type="entry name" value="WH-like_DNA-bd_sf"/>
</dbReference>
<evidence type="ECO:0000256" key="1">
    <source>
        <dbReference type="ARBA" id="ARBA00010641"/>
    </source>
</evidence>
<dbReference type="SUPFAM" id="SSF88946">
    <property type="entry name" value="Sigma2 domain of RNA polymerase sigma factors"/>
    <property type="match status" value="1"/>
</dbReference>
<accession>A0A4R4T2D4</accession>
<dbReference type="EMBL" id="SMKI01000292">
    <property type="protein sequence ID" value="TDC70998.1"/>
    <property type="molecule type" value="Genomic_DNA"/>
</dbReference>
<organism evidence="9 10">
    <name type="scientific">Streptomyces hainanensis</name>
    <dbReference type="NCBI Taxonomy" id="402648"/>
    <lineage>
        <taxon>Bacteria</taxon>
        <taxon>Bacillati</taxon>
        <taxon>Actinomycetota</taxon>
        <taxon>Actinomycetes</taxon>
        <taxon>Kitasatosporales</taxon>
        <taxon>Streptomycetaceae</taxon>
        <taxon>Streptomyces</taxon>
    </lineage>
</organism>
<dbReference type="GO" id="GO:0003677">
    <property type="term" value="F:DNA binding"/>
    <property type="evidence" value="ECO:0007669"/>
    <property type="project" value="UniProtKB-KW"/>
</dbReference>
<evidence type="ECO:0000256" key="5">
    <source>
        <dbReference type="ARBA" id="ARBA00023163"/>
    </source>
</evidence>
<dbReference type="Pfam" id="PF08281">
    <property type="entry name" value="Sigma70_r4_2"/>
    <property type="match status" value="1"/>
</dbReference>
<feature type="domain" description="RNA polymerase sigma factor 70 region 4 type 2" evidence="8">
    <location>
        <begin position="111"/>
        <end position="163"/>
    </location>
</feature>
<dbReference type="CDD" id="cd06171">
    <property type="entry name" value="Sigma70_r4"/>
    <property type="match status" value="1"/>
</dbReference>
<feature type="region of interest" description="Disordered" evidence="6">
    <location>
        <begin position="172"/>
        <end position="202"/>
    </location>
</feature>
<dbReference type="OrthoDB" id="3678480at2"/>
<dbReference type="InterPro" id="IPR013324">
    <property type="entry name" value="RNA_pol_sigma_r3/r4-like"/>
</dbReference>
<keyword evidence="4" id="KW-0238">DNA-binding</keyword>
<dbReference type="InterPro" id="IPR013325">
    <property type="entry name" value="RNA_pol_sigma_r2"/>
</dbReference>
<dbReference type="InterPro" id="IPR039425">
    <property type="entry name" value="RNA_pol_sigma-70-like"/>
</dbReference>
<evidence type="ECO:0000256" key="3">
    <source>
        <dbReference type="ARBA" id="ARBA00023082"/>
    </source>
</evidence>
<proteinExistence type="inferred from homology"/>
<dbReference type="InterPro" id="IPR007627">
    <property type="entry name" value="RNA_pol_sigma70_r2"/>
</dbReference>
<keyword evidence="10" id="KW-1185">Reference proteome</keyword>
<dbReference type="Pfam" id="PF04542">
    <property type="entry name" value="Sigma70_r2"/>
    <property type="match status" value="1"/>
</dbReference>
<dbReference type="InterPro" id="IPR014325">
    <property type="entry name" value="RNA_pol_sigma-E_actinobac"/>
</dbReference>
<protein>
    <submittedName>
        <fullName evidence="9">SigE family RNA polymerase sigma factor</fullName>
    </submittedName>
</protein>
<dbReference type="RefSeq" id="WP_132820222.1">
    <property type="nucleotide sequence ID" value="NZ_SMKI01000292.1"/>
</dbReference>
<dbReference type="AlphaFoldDB" id="A0A4R4T2D4"/>
<dbReference type="PANTHER" id="PTHR43133">
    <property type="entry name" value="RNA POLYMERASE ECF-TYPE SIGMA FACTO"/>
    <property type="match status" value="1"/>
</dbReference>
<dbReference type="GO" id="GO:0006352">
    <property type="term" value="P:DNA-templated transcription initiation"/>
    <property type="evidence" value="ECO:0007669"/>
    <property type="project" value="InterPro"/>
</dbReference>
<evidence type="ECO:0000256" key="2">
    <source>
        <dbReference type="ARBA" id="ARBA00023015"/>
    </source>
</evidence>
<evidence type="ECO:0000313" key="10">
    <source>
        <dbReference type="Proteomes" id="UP000295345"/>
    </source>
</evidence>
<dbReference type="NCBIfam" id="TIGR02937">
    <property type="entry name" value="sigma70-ECF"/>
    <property type="match status" value="1"/>
</dbReference>
<feature type="domain" description="RNA polymerase sigma-70 region 2" evidence="7">
    <location>
        <begin position="18"/>
        <end position="78"/>
    </location>
</feature>
<comment type="similarity">
    <text evidence="1">Belongs to the sigma-70 factor family. ECF subfamily.</text>
</comment>
<keyword evidence="2" id="KW-0805">Transcription regulation</keyword>
<dbReference type="SUPFAM" id="SSF88659">
    <property type="entry name" value="Sigma3 and sigma4 domains of RNA polymerase sigma factors"/>
    <property type="match status" value="1"/>
</dbReference>
<dbReference type="InterPro" id="IPR014284">
    <property type="entry name" value="RNA_pol_sigma-70_dom"/>
</dbReference>
<keyword evidence="5" id="KW-0804">Transcription</keyword>
<evidence type="ECO:0000259" key="8">
    <source>
        <dbReference type="Pfam" id="PF08281"/>
    </source>
</evidence>
<gene>
    <name evidence="9" type="ORF">E1283_24065</name>
</gene>
<dbReference type="GO" id="GO:0016987">
    <property type="term" value="F:sigma factor activity"/>
    <property type="evidence" value="ECO:0007669"/>
    <property type="project" value="UniProtKB-KW"/>
</dbReference>
<dbReference type="Gene3D" id="1.10.10.10">
    <property type="entry name" value="Winged helix-like DNA-binding domain superfamily/Winged helix DNA-binding domain"/>
    <property type="match status" value="1"/>
</dbReference>
<evidence type="ECO:0000259" key="7">
    <source>
        <dbReference type="Pfam" id="PF04542"/>
    </source>
</evidence>
<comment type="caution">
    <text evidence="9">The sequence shown here is derived from an EMBL/GenBank/DDBJ whole genome shotgun (WGS) entry which is preliminary data.</text>
</comment>
<evidence type="ECO:0000256" key="6">
    <source>
        <dbReference type="SAM" id="MobiDB-lite"/>
    </source>
</evidence>
<evidence type="ECO:0000313" key="9">
    <source>
        <dbReference type="EMBL" id="TDC70998.1"/>
    </source>
</evidence>